<dbReference type="InterPro" id="IPR009057">
    <property type="entry name" value="Homeodomain-like_sf"/>
</dbReference>
<proteinExistence type="predicted"/>
<organism evidence="5 6">
    <name type="scientific">Flavobacterium arundinis</name>
    <dbReference type="NCBI Taxonomy" id="3139143"/>
    <lineage>
        <taxon>Bacteria</taxon>
        <taxon>Pseudomonadati</taxon>
        <taxon>Bacteroidota</taxon>
        <taxon>Flavobacteriia</taxon>
        <taxon>Flavobacteriales</taxon>
        <taxon>Flavobacteriaceae</taxon>
        <taxon>Flavobacterium</taxon>
    </lineage>
</organism>
<dbReference type="InterPro" id="IPR020449">
    <property type="entry name" value="Tscrpt_reg_AraC-type_HTH"/>
</dbReference>
<gene>
    <name evidence="5" type="ORF">AAEO56_14545</name>
</gene>
<dbReference type="PANTHER" id="PTHR43280">
    <property type="entry name" value="ARAC-FAMILY TRANSCRIPTIONAL REGULATOR"/>
    <property type="match status" value="1"/>
</dbReference>
<dbReference type="SMART" id="SM00342">
    <property type="entry name" value="HTH_ARAC"/>
    <property type="match status" value="1"/>
</dbReference>
<comment type="caution">
    <text evidence="5">The sequence shown here is derived from an EMBL/GenBank/DDBJ whole genome shotgun (WGS) entry which is preliminary data.</text>
</comment>
<dbReference type="Pfam" id="PF12833">
    <property type="entry name" value="HTH_18"/>
    <property type="match status" value="1"/>
</dbReference>
<protein>
    <submittedName>
        <fullName evidence="5">Helix-turn-helix transcriptional regulator</fullName>
    </submittedName>
</protein>
<dbReference type="Gene3D" id="1.10.10.60">
    <property type="entry name" value="Homeodomain-like"/>
    <property type="match status" value="2"/>
</dbReference>
<dbReference type="PANTHER" id="PTHR43280:SF32">
    <property type="entry name" value="TRANSCRIPTIONAL REGULATORY PROTEIN"/>
    <property type="match status" value="1"/>
</dbReference>
<evidence type="ECO:0000259" key="4">
    <source>
        <dbReference type="PROSITE" id="PS01124"/>
    </source>
</evidence>
<evidence type="ECO:0000313" key="5">
    <source>
        <dbReference type="EMBL" id="MEL1245490.1"/>
    </source>
</evidence>
<evidence type="ECO:0000256" key="1">
    <source>
        <dbReference type="ARBA" id="ARBA00023015"/>
    </source>
</evidence>
<dbReference type="InterPro" id="IPR018060">
    <property type="entry name" value="HTH_AraC"/>
</dbReference>
<accession>A0ABU9HZA2</accession>
<dbReference type="Proteomes" id="UP001464555">
    <property type="component" value="Unassembled WGS sequence"/>
</dbReference>
<keyword evidence="2" id="KW-0238">DNA-binding</keyword>
<dbReference type="PRINTS" id="PR00032">
    <property type="entry name" value="HTHARAC"/>
</dbReference>
<dbReference type="SUPFAM" id="SSF46689">
    <property type="entry name" value="Homeodomain-like"/>
    <property type="match status" value="1"/>
</dbReference>
<name>A0ABU9HZA2_9FLAO</name>
<dbReference type="PROSITE" id="PS01124">
    <property type="entry name" value="HTH_ARAC_FAMILY_2"/>
    <property type="match status" value="1"/>
</dbReference>
<keyword evidence="6" id="KW-1185">Reference proteome</keyword>
<evidence type="ECO:0000256" key="3">
    <source>
        <dbReference type="ARBA" id="ARBA00023163"/>
    </source>
</evidence>
<feature type="domain" description="HTH araC/xylS-type" evidence="4">
    <location>
        <begin position="198"/>
        <end position="300"/>
    </location>
</feature>
<dbReference type="RefSeq" id="WP_341697788.1">
    <property type="nucleotide sequence ID" value="NZ_JBBYHR010000008.1"/>
</dbReference>
<evidence type="ECO:0000313" key="6">
    <source>
        <dbReference type="Proteomes" id="UP001464555"/>
    </source>
</evidence>
<keyword evidence="1" id="KW-0805">Transcription regulation</keyword>
<sequence length="302" mass="34842">MKTNNGPVHINSVSEMHRFLRLNGPEHPLISMVSFKDVNPELSDWSKGMVMNLYIIAIKKDFKGKMRYGQDFYDFDEGIMSFIAPGQICYQSEPGENPLGGQMLAFHPDFLRSYPLGKKIKEYEFFSYDVTEALYLSQKEESMIEGIMTNVEQEYHSTLDKFSQDLIISNMELLLNYSNRFYNRQFMTRKIAHSDLLAKLEHVLDSHFNAQNKTLPTVKEIAGKLNISPGYLSDMLRAYTGLNAQQHIHNKLIEKAKEILTTTPLSVSEIAFQLGFEYPQSFSKLFKSKTNVSPLEFRKLFN</sequence>
<dbReference type="EMBL" id="JBBYHR010000008">
    <property type="protein sequence ID" value="MEL1245490.1"/>
    <property type="molecule type" value="Genomic_DNA"/>
</dbReference>
<evidence type="ECO:0000256" key="2">
    <source>
        <dbReference type="ARBA" id="ARBA00023125"/>
    </source>
</evidence>
<keyword evidence="3" id="KW-0804">Transcription</keyword>
<reference evidence="5 6" key="1">
    <citation type="submission" date="2024-04" db="EMBL/GenBank/DDBJ databases">
        <title>Flavobacterium sp. DGU11 16S ribosomal RNA gene Genome sequencing and assembly.</title>
        <authorList>
            <person name="Park S."/>
        </authorList>
    </citation>
    <scope>NUCLEOTIDE SEQUENCE [LARGE SCALE GENOMIC DNA]</scope>
    <source>
        <strain evidence="5 6">DGU11</strain>
    </source>
</reference>